<organism evidence="1">
    <name type="scientific">Rhizophora mucronata</name>
    <name type="common">Asiatic mangrove</name>
    <dbReference type="NCBI Taxonomy" id="61149"/>
    <lineage>
        <taxon>Eukaryota</taxon>
        <taxon>Viridiplantae</taxon>
        <taxon>Streptophyta</taxon>
        <taxon>Embryophyta</taxon>
        <taxon>Tracheophyta</taxon>
        <taxon>Spermatophyta</taxon>
        <taxon>Magnoliopsida</taxon>
        <taxon>eudicotyledons</taxon>
        <taxon>Gunneridae</taxon>
        <taxon>Pentapetalae</taxon>
        <taxon>rosids</taxon>
        <taxon>fabids</taxon>
        <taxon>Malpighiales</taxon>
        <taxon>Rhizophoraceae</taxon>
        <taxon>Rhizophora</taxon>
    </lineage>
</organism>
<proteinExistence type="predicted"/>
<evidence type="ECO:0000313" key="1">
    <source>
        <dbReference type="EMBL" id="MBX39823.1"/>
    </source>
</evidence>
<name>A0A2P2NBH4_RHIMU</name>
<accession>A0A2P2NBH4</accession>
<sequence>MNVFYILAKFRSP</sequence>
<protein>
    <submittedName>
        <fullName evidence="1">Uncharacterized protein</fullName>
    </submittedName>
</protein>
<dbReference type="EMBL" id="GGEC01059339">
    <property type="protein sequence ID" value="MBX39823.1"/>
    <property type="molecule type" value="Transcribed_RNA"/>
</dbReference>
<reference evidence="1" key="1">
    <citation type="submission" date="2018-02" db="EMBL/GenBank/DDBJ databases">
        <title>Rhizophora mucronata_Transcriptome.</title>
        <authorList>
            <person name="Meera S.P."/>
            <person name="Sreeshan A."/>
            <person name="Augustine A."/>
        </authorList>
    </citation>
    <scope>NUCLEOTIDE SEQUENCE</scope>
    <source>
        <tissue evidence="1">Leaf</tissue>
    </source>
</reference>